<dbReference type="InterPro" id="IPR026906">
    <property type="entry name" value="LRR_5"/>
</dbReference>
<evidence type="ECO:0008006" key="3">
    <source>
        <dbReference type="Google" id="ProtNLM"/>
    </source>
</evidence>
<sequence>MAGTVKRIEHVGFIGCRSLEYVKLSRNLEYGENTFYSCWSLTSIFIPQSCRVIDRDAFRGCKELIILHVPQTTELGETIISETALIESSPFETEYRGEYDGNDEEVNTSIKNMNGNDEKYALHRACSSFDPQTDTVNVIVKSKGLAAFQKENALGITPLHYLEENPLADIDQRILVKRYILEMMGETI</sequence>
<evidence type="ECO:0000313" key="2">
    <source>
        <dbReference type="Proteomes" id="UP001054902"/>
    </source>
</evidence>
<evidence type="ECO:0000313" key="1">
    <source>
        <dbReference type="EMBL" id="GFH56885.1"/>
    </source>
</evidence>
<dbReference type="Gene3D" id="3.80.10.10">
    <property type="entry name" value="Ribonuclease Inhibitor"/>
    <property type="match status" value="1"/>
</dbReference>
<gene>
    <name evidence="1" type="ORF">CTEN210_13361</name>
</gene>
<dbReference type="EMBL" id="BLLK01000057">
    <property type="protein sequence ID" value="GFH56885.1"/>
    <property type="molecule type" value="Genomic_DNA"/>
</dbReference>
<name>A0AAD3HAY6_9STRA</name>
<accession>A0AAD3HAY6</accession>
<protein>
    <recommendedName>
        <fullName evidence="3">Leucine-rich repeat domain-containing protein</fullName>
    </recommendedName>
</protein>
<dbReference type="Proteomes" id="UP001054902">
    <property type="component" value="Unassembled WGS sequence"/>
</dbReference>
<proteinExistence type="predicted"/>
<dbReference type="AlphaFoldDB" id="A0AAD3HAY6"/>
<dbReference type="Pfam" id="PF13306">
    <property type="entry name" value="LRR_5"/>
    <property type="match status" value="1"/>
</dbReference>
<organism evidence="1 2">
    <name type="scientific">Chaetoceros tenuissimus</name>
    <dbReference type="NCBI Taxonomy" id="426638"/>
    <lineage>
        <taxon>Eukaryota</taxon>
        <taxon>Sar</taxon>
        <taxon>Stramenopiles</taxon>
        <taxon>Ochrophyta</taxon>
        <taxon>Bacillariophyta</taxon>
        <taxon>Coscinodiscophyceae</taxon>
        <taxon>Chaetocerotophycidae</taxon>
        <taxon>Chaetocerotales</taxon>
        <taxon>Chaetocerotaceae</taxon>
        <taxon>Chaetoceros</taxon>
    </lineage>
</organism>
<keyword evidence="2" id="KW-1185">Reference proteome</keyword>
<dbReference type="InterPro" id="IPR032675">
    <property type="entry name" value="LRR_dom_sf"/>
</dbReference>
<dbReference type="SUPFAM" id="SSF52058">
    <property type="entry name" value="L domain-like"/>
    <property type="match status" value="1"/>
</dbReference>
<comment type="caution">
    <text evidence="1">The sequence shown here is derived from an EMBL/GenBank/DDBJ whole genome shotgun (WGS) entry which is preliminary data.</text>
</comment>
<reference evidence="1 2" key="1">
    <citation type="journal article" date="2021" name="Sci. Rep.">
        <title>The genome of the diatom Chaetoceros tenuissimus carries an ancient integrated fragment of an extant virus.</title>
        <authorList>
            <person name="Hongo Y."/>
            <person name="Kimura K."/>
            <person name="Takaki Y."/>
            <person name="Yoshida Y."/>
            <person name="Baba S."/>
            <person name="Kobayashi G."/>
            <person name="Nagasaki K."/>
            <person name="Hano T."/>
            <person name="Tomaru Y."/>
        </authorList>
    </citation>
    <scope>NUCLEOTIDE SEQUENCE [LARGE SCALE GENOMIC DNA]</scope>
    <source>
        <strain evidence="1 2">NIES-3715</strain>
    </source>
</reference>